<dbReference type="GO" id="GO:0005829">
    <property type="term" value="C:cytosol"/>
    <property type="evidence" value="ECO:0007669"/>
    <property type="project" value="TreeGrafter"/>
</dbReference>
<dbReference type="InterPro" id="IPR045247">
    <property type="entry name" value="Oye-like"/>
</dbReference>
<dbReference type="OrthoDB" id="3169239at2"/>
<sequence>MASLDQPFTVGGLTVPNRIVMAPMTRTASPGGVPGPDVAEYYARRAAHQAGLIITEGTYINRAAAGAYDNVPHFHGERALDGWARVVRRVHESGGRIIPQLWHTGVTRTATEPPAEGPSGLGLAGEPAGRAMTLRDIDDTVAAYAEAAGAAERLGFDGVEVHGAHGYLIDSFLWGATNRRGDRYGGGPASRARFGAEVVRAVRAAVSPEFPVFFRISQWKLGRYEARIAETPDELAQLLTPLADAGVDVFHGSSRRYWLPEFDGSPLNLAGWARKLTGRPTVTVGSVGMDRQYGEGDFTSGFTAPSGATGIGELVARLERDEFDLVAVGRALLANPDWAALALRGELDRAAAYSPSVLATLH</sequence>
<dbReference type="Gene3D" id="3.20.20.70">
    <property type="entry name" value="Aldolase class I"/>
    <property type="match status" value="1"/>
</dbReference>
<dbReference type="InterPro" id="IPR001155">
    <property type="entry name" value="OxRdtase_FMN_N"/>
</dbReference>
<accession>A0A345HZ08</accession>
<evidence type="ECO:0000259" key="1">
    <source>
        <dbReference type="Pfam" id="PF00724"/>
    </source>
</evidence>
<dbReference type="FunFam" id="3.20.20.70:FF:000262">
    <property type="entry name" value="NADH:flavin oxidoreductase"/>
    <property type="match status" value="1"/>
</dbReference>
<dbReference type="KEGG" id="spad:DVK44_34100"/>
<protein>
    <submittedName>
        <fullName evidence="2">12-oxophytodienoate reductase</fullName>
    </submittedName>
</protein>
<reference evidence="3" key="1">
    <citation type="submission" date="2018-07" db="EMBL/GenBank/DDBJ databases">
        <authorList>
            <person name="Zhao J."/>
        </authorList>
    </citation>
    <scope>NUCLEOTIDE SEQUENCE [LARGE SCALE GENOMIC DNA]</scope>
    <source>
        <strain evidence="3">GSSD-12</strain>
    </source>
</reference>
<feature type="domain" description="NADH:flavin oxidoreductase/NADH oxidase N-terminal" evidence="1">
    <location>
        <begin position="5"/>
        <end position="252"/>
    </location>
</feature>
<gene>
    <name evidence="2" type="ORF">DVK44_34100</name>
</gene>
<organism evidence="2 3">
    <name type="scientific">Streptomyces paludis</name>
    <dbReference type="NCBI Taxonomy" id="2282738"/>
    <lineage>
        <taxon>Bacteria</taxon>
        <taxon>Bacillati</taxon>
        <taxon>Actinomycetota</taxon>
        <taxon>Actinomycetes</taxon>
        <taxon>Kitasatosporales</taxon>
        <taxon>Streptomycetaceae</taxon>
        <taxon>Streptomyces</taxon>
    </lineage>
</organism>
<dbReference type="SUPFAM" id="SSF51395">
    <property type="entry name" value="FMN-linked oxidoreductases"/>
    <property type="match status" value="1"/>
</dbReference>
<dbReference type="PANTHER" id="PTHR22893:SF55">
    <property type="entry name" value="OXIDOREDUCTASE-RELATED"/>
    <property type="match status" value="1"/>
</dbReference>
<dbReference type="RefSeq" id="WP_114664472.1">
    <property type="nucleotide sequence ID" value="NZ_CP031194.1"/>
</dbReference>
<dbReference type="EMBL" id="CP031194">
    <property type="protein sequence ID" value="AXG81932.1"/>
    <property type="molecule type" value="Genomic_DNA"/>
</dbReference>
<dbReference type="CDD" id="cd04747">
    <property type="entry name" value="OYE_like_5_FMN"/>
    <property type="match status" value="1"/>
</dbReference>
<dbReference type="AlphaFoldDB" id="A0A345HZ08"/>
<name>A0A345HZ08_9ACTN</name>
<dbReference type="GO" id="GO:0016491">
    <property type="term" value="F:oxidoreductase activity"/>
    <property type="evidence" value="ECO:0007669"/>
    <property type="project" value="InterPro"/>
</dbReference>
<dbReference type="PANTHER" id="PTHR22893">
    <property type="entry name" value="NADH OXIDOREDUCTASE-RELATED"/>
    <property type="match status" value="1"/>
</dbReference>
<proteinExistence type="predicted"/>
<dbReference type="Pfam" id="PF00724">
    <property type="entry name" value="Oxidored_FMN"/>
    <property type="match status" value="1"/>
</dbReference>
<evidence type="ECO:0000313" key="3">
    <source>
        <dbReference type="Proteomes" id="UP000253868"/>
    </source>
</evidence>
<keyword evidence="3" id="KW-1185">Reference proteome</keyword>
<evidence type="ECO:0000313" key="2">
    <source>
        <dbReference type="EMBL" id="AXG81932.1"/>
    </source>
</evidence>
<dbReference type="InterPro" id="IPR013785">
    <property type="entry name" value="Aldolase_TIM"/>
</dbReference>
<dbReference type="GO" id="GO:0010181">
    <property type="term" value="F:FMN binding"/>
    <property type="evidence" value="ECO:0007669"/>
    <property type="project" value="InterPro"/>
</dbReference>
<dbReference type="Proteomes" id="UP000253868">
    <property type="component" value="Chromosome"/>
</dbReference>